<dbReference type="EnsemblPlants" id="KQK22539">
    <property type="protein sequence ID" value="KQK22539"/>
    <property type="gene ID" value="BRADI_1g67936v3"/>
</dbReference>
<dbReference type="KEGG" id="bdi:100843935"/>
<dbReference type="InterPro" id="IPR011039">
    <property type="entry name" value="TFIIF_interaction"/>
</dbReference>
<feature type="compositionally biased region" description="Basic and acidic residues" evidence="8">
    <location>
        <begin position="234"/>
        <end position="244"/>
    </location>
</feature>
<evidence type="ECO:0000256" key="4">
    <source>
        <dbReference type="ARBA" id="ARBA00023163"/>
    </source>
</evidence>
<feature type="compositionally biased region" description="Acidic residues" evidence="8">
    <location>
        <begin position="266"/>
        <end position="305"/>
    </location>
</feature>
<reference evidence="9 10" key="1">
    <citation type="journal article" date="2010" name="Nature">
        <title>Genome sequencing and analysis of the model grass Brachypodium distachyon.</title>
        <authorList>
            <consortium name="International Brachypodium Initiative"/>
        </authorList>
    </citation>
    <scope>NUCLEOTIDE SEQUENCE [LARGE SCALE GENOMIC DNA]</scope>
    <source>
        <strain evidence="9">Bd21</strain>
        <strain evidence="10">cv. Bd21</strain>
    </source>
</reference>
<protein>
    <recommendedName>
        <fullName evidence="7">Transcription initiation factor IIF subunit alpha</fullName>
    </recommendedName>
</protein>
<sequence length="526" mass="58487">MGAADLVLKASCDACGSRSEVYGTSCRHATLCRSCGAARARSRARCAVCAAPIINLIREYTVRVDTAAEKALSIGRFTTGLPPFSKERIAGNKWSLRKDGLQGRQLTANMREKYYKRKPWILEDETGEYQYQSQLEGTQSATATYYLLMMHGNELHAVPVGSWYNYSKIAQYKQLTLEEAEEKMNRRRSNATGYERWMMRCATHGAAAFGSDVKKLEDVDGGATSGVQSKKRNKDGDDNHCDKGEENEEEGVASKNADGLATKGMEDEEEGGKEDFDLDGEIEIGEDWEHEEFFTDDDEALDIDPEERPDFTENPAPPEIKQDDNGNEQGAGGLSKAGKELKKLLRRAAGQSESGDDEDTEEDESPSPVLAPELKTEFKSEPQENNPVKLTAAGLDISIPPASRPNKKRRTRCDDAKKCNGAALKKSNIESETKTLGVKEEPPSSSEPISKEFASASSTNISTITEEEVRRLLAIGPVAMEDFVSRFEPRFRTQEDKKYFFDIVSKISVVDKSMGRKYIHLQKEYK</sequence>
<dbReference type="Pfam" id="PF05793">
    <property type="entry name" value="TFIIF_alpha"/>
    <property type="match status" value="1"/>
</dbReference>
<keyword evidence="4 7" id="KW-0804">Transcription</keyword>
<dbReference type="GO" id="GO:0032968">
    <property type="term" value="P:positive regulation of transcription elongation by RNA polymerase II"/>
    <property type="evidence" value="ECO:0007669"/>
    <property type="project" value="InterPro"/>
</dbReference>
<evidence type="ECO:0000256" key="1">
    <source>
        <dbReference type="ARBA" id="ARBA00004123"/>
    </source>
</evidence>
<dbReference type="Proteomes" id="UP000008810">
    <property type="component" value="Chromosome 1"/>
</dbReference>
<dbReference type="PANTHER" id="PTHR13011">
    <property type="entry name" value="TFIIF-ALPHA"/>
    <property type="match status" value="1"/>
</dbReference>
<dbReference type="GO" id="GO:0003677">
    <property type="term" value="F:DNA binding"/>
    <property type="evidence" value="ECO:0007669"/>
    <property type="project" value="UniProtKB-KW"/>
</dbReference>
<dbReference type="AlphaFoldDB" id="A0A0Q3JYM2"/>
<feature type="compositionally biased region" description="Acidic residues" evidence="8">
    <location>
        <begin position="354"/>
        <end position="365"/>
    </location>
</feature>
<comment type="similarity">
    <text evidence="7">Belongs to the TFIIF alpha subunit family.</text>
</comment>
<dbReference type="RefSeq" id="XP_014753007.1">
    <property type="nucleotide sequence ID" value="XM_014897521.2"/>
</dbReference>
<evidence type="ECO:0000313" key="11">
    <source>
        <dbReference type="Proteomes" id="UP000008810"/>
    </source>
</evidence>
<keyword evidence="5 7" id="KW-0539">Nucleus</keyword>
<dbReference type="PANTHER" id="PTHR13011:SF2">
    <property type="entry name" value="TRANSCRIPTION INITIATION FACTOR IIF SUBUNIT ALPHA"/>
    <property type="match status" value="1"/>
</dbReference>
<dbReference type="InterPro" id="IPR036388">
    <property type="entry name" value="WH-like_DNA-bd_sf"/>
</dbReference>
<feature type="compositionally biased region" description="Basic and acidic residues" evidence="8">
    <location>
        <begin position="430"/>
        <end position="442"/>
    </location>
</feature>
<dbReference type="OrthoDB" id="76676at2759"/>
<name>A0A0Q3JYM2_BRADI</name>
<dbReference type="Gene3D" id="1.10.10.10">
    <property type="entry name" value="Winged helix-like DNA-binding domain superfamily/Winged helix DNA-binding domain"/>
    <property type="match status" value="1"/>
</dbReference>
<dbReference type="EMBL" id="CM000880">
    <property type="protein sequence ID" value="KQK22539.1"/>
    <property type="molecule type" value="Genomic_DNA"/>
</dbReference>
<dbReference type="SUPFAM" id="SSF50916">
    <property type="entry name" value="Rap30/74 interaction domains"/>
    <property type="match status" value="1"/>
</dbReference>
<feature type="compositionally biased region" description="Low complexity" evidence="8">
    <location>
        <begin position="443"/>
        <end position="459"/>
    </location>
</feature>
<evidence type="ECO:0000256" key="5">
    <source>
        <dbReference type="ARBA" id="ARBA00023242"/>
    </source>
</evidence>
<dbReference type="InterPro" id="IPR008851">
    <property type="entry name" value="TFIIF-alpha"/>
</dbReference>
<dbReference type="GeneID" id="100843935"/>
<dbReference type="SUPFAM" id="SSF46785">
    <property type="entry name" value="Winged helix' DNA-binding domain"/>
    <property type="match status" value="1"/>
</dbReference>
<accession>A0A0Q3JYM2</accession>
<comment type="subcellular location">
    <subcellularLocation>
        <location evidence="1 7">Nucleus</location>
    </subcellularLocation>
</comment>
<evidence type="ECO:0000313" key="10">
    <source>
        <dbReference type="EnsemblPlants" id="KQK22539"/>
    </source>
</evidence>
<dbReference type="Gramene" id="KQK22539">
    <property type="protein sequence ID" value="KQK22539"/>
    <property type="gene ID" value="BRADI_1g67936v3"/>
</dbReference>
<keyword evidence="2 7" id="KW-0805">Transcription regulation</keyword>
<dbReference type="ExpressionAtlas" id="A0A0Q3JYM2">
    <property type="expression patterns" value="baseline"/>
</dbReference>
<evidence type="ECO:0000256" key="7">
    <source>
        <dbReference type="RuleBase" id="RU366044"/>
    </source>
</evidence>
<dbReference type="InterPro" id="IPR036390">
    <property type="entry name" value="WH_DNA-bd_sf"/>
</dbReference>
<dbReference type="STRING" id="15368.A0A0Q3JYM2"/>
<dbReference type="GO" id="GO:0001096">
    <property type="term" value="F:TFIIF-class transcription factor complex binding"/>
    <property type="evidence" value="ECO:0000318"/>
    <property type="project" value="GO_Central"/>
</dbReference>
<dbReference type="GO" id="GO:0005674">
    <property type="term" value="C:transcription factor TFIIF complex"/>
    <property type="evidence" value="ECO:0000318"/>
    <property type="project" value="GO_Central"/>
</dbReference>
<evidence type="ECO:0000256" key="3">
    <source>
        <dbReference type="ARBA" id="ARBA00023125"/>
    </source>
</evidence>
<proteinExistence type="inferred from homology"/>
<comment type="function">
    <text evidence="6 7">TFIIF is a general transcription initiation factor that binds to RNA polymerase II and helps to recruit it to the initiation complex in collaboration with TFIIB. It promotes transcription elongation.</text>
</comment>
<dbReference type="GO" id="GO:0016251">
    <property type="term" value="F:RNA polymerase II general transcription initiation factor activity"/>
    <property type="evidence" value="ECO:0000318"/>
    <property type="project" value="GO_Central"/>
</dbReference>
<reference evidence="9" key="2">
    <citation type="submission" date="2017-06" db="EMBL/GenBank/DDBJ databases">
        <title>WGS assembly of Brachypodium distachyon.</title>
        <authorList>
            <consortium name="The International Brachypodium Initiative"/>
            <person name="Lucas S."/>
            <person name="Harmon-Smith M."/>
            <person name="Lail K."/>
            <person name="Tice H."/>
            <person name="Grimwood J."/>
            <person name="Bruce D."/>
            <person name="Barry K."/>
            <person name="Shu S."/>
            <person name="Lindquist E."/>
            <person name="Wang M."/>
            <person name="Pitluck S."/>
            <person name="Vogel J.P."/>
            <person name="Garvin D.F."/>
            <person name="Mockler T.C."/>
            <person name="Schmutz J."/>
            <person name="Rokhsar D."/>
            <person name="Bevan M.W."/>
        </authorList>
    </citation>
    <scope>NUCLEOTIDE SEQUENCE</scope>
    <source>
        <strain evidence="9">Bd21</strain>
    </source>
</reference>
<evidence type="ECO:0000256" key="8">
    <source>
        <dbReference type="SAM" id="MobiDB-lite"/>
    </source>
</evidence>
<feature type="region of interest" description="Disordered" evidence="8">
    <location>
        <begin position="219"/>
        <end position="417"/>
    </location>
</feature>
<organism evidence="9">
    <name type="scientific">Brachypodium distachyon</name>
    <name type="common">Purple false brome</name>
    <name type="synonym">Trachynia distachya</name>
    <dbReference type="NCBI Taxonomy" id="15368"/>
    <lineage>
        <taxon>Eukaryota</taxon>
        <taxon>Viridiplantae</taxon>
        <taxon>Streptophyta</taxon>
        <taxon>Embryophyta</taxon>
        <taxon>Tracheophyta</taxon>
        <taxon>Spermatophyta</taxon>
        <taxon>Magnoliopsida</taxon>
        <taxon>Liliopsida</taxon>
        <taxon>Poales</taxon>
        <taxon>Poaceae</taxon>
        <taxon>BOP clade</taxon>
        <taxon>Pooideae</taxon>
        <taxon>Stipodae</taxon>
        <taxon>Brachypodieae</taxon>
        <taxon>Brachypodium</taxon>
    </lineage>
</organism>
<evidence type="ECO:0000256" key="2">
    <source>
        <dbReference type="ARBA" id="ARBA00023015"/>
    </source>
</evidence>
<keyword evidence="3 7" id="KW-0238">DNA-binding</keyword>
<reference evidence="10" key="3">
    <citation type="submission" date="2018-08" db="UniProtKB">
        <authorList>
            <consortium name="EnsemblPlants"/>
        </authorList>
    </citation>
    <scope>IDENTIFICATION</scope>
    <source>
        <strain evidence="10">cv. Bd21</strain>
    </source>
</reference>
<dbReference type="GO" id="GO:0006367">
    <property type="term" value="P:transcription initiation at RNA polymerase II promoter"/>
    <property type="evidence" value="ECO:0000318"/>
    <property type="project" value="GO_Central"/>
</dbReference>
<feature type="region of interest" description="Disordered" evidence="8">
    <location>
        <begin position="430"/>
        <end position="459"/>
    </location>
</feature>
<keyword evidence="11" id="KW-1185">Reference proteome</keyword>
<evidence type="ECO:0000313" key="9">
    <source>
        <dbReference type="EMBL" id="KQK22539.1"/>
    </source>
</evidence>
<gene>
    <name evidence="10" type="primary">LOC100843935</name>
    <name evidence="9" type="ORF">BRADI_1g67936v3</name>
</gene>
<evidence type="ECO:0000256" key="6">
    <source>
        <dbReference type="ARBA" id="ARBA00025232"/>
    </source>
</evidence>